<evidence type="ECO:0000256" key="3">
    <source>
        <dbReference type="SAM" id="MobiDB-lite"/>
    </source>
</evidence>
<dbReference type="PROSITE" id="PS51186">
    <property type="entry name" value="GNAT"/>
    <property type="match status" value="1"/>
</dbReference>
<accession>A0ABT9RA37</accession>
<keyword evidence="1" id="KW-0808">Transferase</keyword>
<dbReference type="Gene3D" id="3.40.630.30">
    <property type="match status" value="1"/>
</dbReference>
<evidence type="ECO:0000259" key="4">
    <source>
        <dbReference type="PROSITE" id="PS51186"/>
    </source>
</evidence>
<feature type="region of interest" description="Disordered" evidence="3">
    <location>
        <begin position="158"/>
        <end position="188"/>
    </location>
</feature>
<dbReference type="InterPro" id="IPR050832">
    <property type="entry name" value="Bact_Acetyltransf"/>
</dbReference>
<keyword evidence="2" id="KW-0012">Acyltransferase</keyword>
<dbReference type="Proteomes" id="UP001230426">
    <property type="component" value="Unassembled WGS sequence"/>
</dbReference>
<dbReference type="RefSeq" id="WP_306866055.1">
    <property type="nucleotide sequence ID" value="NZ_JAUSRB010000002.1"/>
</dbReference>
<dbReference type="InterPro" id="IPR000182">
    <property type="entry name" value="GNAT_dom"/>
</dbReference>
<name>A0ABT9RA37_9ACTN</name>
<dbReference type="CDD" id="cd04301">
    <property type="entry name" value="NAT_SF"/>
    <property type="match status" value="1"/>
</dbReference>
<dbReference type="InterPro" id="IPR016181">
    <property type="entry name" value="Acyl_CoA_acyltransferase"/>
</dbReference>
<evidence type="ECO:0000256" key="1">
    <source>
        <dbReference type="ARBA" id="ARBA00022679"/>
    </source>
</evidence>
<gene>
    <name evidence="5" type="ORF">J2S55_005284</name>
</gene>
<dbReference type="PANTHER" id="PTHR43877">
    <property type="entry name" value="AMINOALKYLPHOSPHONATE N-ACETYLTRANSFERASE-RELATED-RELATED"/>
    <property type="match status" value="1"/>
</dbReference>
<proteinExistence type="predicted"/>
<feature type="domain" description="N-acetyltransferase" evidence="4">
    <location>
        <begin position="8"/>
        <end position="168"/>
    </location>
</feature>
<protein>
    <submittedName>
        <fullName evidence="5">Ribosomal protein S18 acetylase RimI-like enzyme</fullName>
    </submittedName>
</protein>
<dbReference type="SUPFAM" id="SSF55729">
    <property type="entry name" value="Acyl-CoA N-acyltransferases (Nat)"/>
    <property type="match status" value="1"/>
</dbReference>
<evidence type="ECO:0000313" key="6">
    <source>
        <dbReference type="Proteomes" id="UP001230426"/>
    </source>
</evidence>
<dbReference type="PANTHER" id="PTHR43877:SF2">
    <property type="entry name" value="AMINOALKYLPHOSPHONATE N-ACETYLTRANSFERASE-RELATED"/>
    <property type="match status" value="1"/>
</dbReference>
<dbReference type="Pfam" id="PF00583">
    <property type="entry name" value="Acetyltransf_1"/>
    <property type="match status" value="1"/>
</dbReference>
<dbReference type="EMBL" id="JAUSRB010000002">
    <property type="protein sequence ID" value="MDP9866018.1"/>
    <property type="molecule type" value="Genomic_DNA"/>
</dbReference>
<keyword evidence="6" id="KW-1185">Reference proteome</keyword>
<sequence length="188" mass="19606">MSGGQSSVVIRPYRDEDRDAIVTLAPRLTEGVAAWRDAAAVSVAVRGWVTCSLGQGNSDGHGVLVAVRDGRVAGFVTVTTRRHFTGQVDAYIGELVVSAEAERMGIGRALVNAAESWARDHGLQRITLETGAANVRARSFYQALGYAEEEVRLSRPVSVDDQAASALSGGTVPDGGRPPAGGNAADSS</sequence>
<evidence type="ECO:0000313" key="5">
    <source>
        <dbReference type="EMBL" id="MDP9866018.1"/>
    </source>
</evidence>
<comment type="caution">
    <text evidence="5">The sequence shown here is derived from an EMBL/GenBank/DDBJ whole genome shotgun (WGS) entry which is preliminary data.</text>
</comment>
<organism evidence="5 6">
    <name type="scientific">Streptosporangium brasiliense</name>
    <dbReference type="NCBI Taxonomy" id="47480"/>
    <lineage>
        <taxon>Bacteria</taxon>
        <taxon>Bacillati</taxon>
        <taxon>Actinomycetota</taxon>
        <taxon>Actinomycetes</taxon>
        <taxon>Streptosporangiales</taxon>
        <taxon>Streptosporangiaceae</taxon>
        <taxon>Streptosporangium</taxon>
    </lineage>
</organism>
<reference evidence="5 6" key="1">
    <citation type="submission" date="2023-07" db="EMBL/GenBank/DDBJ databases">
        <title>Sequencing the genomes of 1000 actinobacteria strains.</title>
        <authorList>
            <person name="Klenk H.-P."/>
        </authorList>
    </citation>
    <scope>NUCLEOTIDE SEQUENCE [LARGE SCALE GENOMIC DNA]</scope>
    <source>
        <strain evidence="5 6">DSM 44109</strain>
    </source>
</reference>
<evidence type="ECO:0000256" key="2">
    <source>
        <dbReference type="ARBA" id="ARBA00023315"/>
    </source>
</evidence>